<dbReference type="GO" id="GO:0006355">
    <property type="term" value="P:regulation of DNA-templated transcription"/>
    <property type="evidence" value="ECO:0007669"/>
    <property type="project" value="InterPro"/>
</dbReference>
<evidence type="ECO:0000259" key="1">
    <source>
        <dbReference type="Pfam" id="PF00196"/>
    </source>
</evidence>
<sequence length="66" mass="7823">MQGHRRIELTPREQEVYDLLQQGLKHKEIAEKLGISLQRVGALHKNLRLRILNKQEMRKPFCSENC</sequence>
<name>U7QMK5_9CYAN</name>
<dbReference type="Pfam" id="PF00196">
    <property type="entry name" value="GerE"/>
    <property type="match status" value="1"/>
</dbReference>
<dbReference type="Proteomes" id="UP000017127">
    <property type="component" value="Unassembled WGS sequence"/>
</dbReference>
<comment type="caution">
    <text evidence="2">The sequence shown here is derived from an EMBL/GenBank/DDBJ whole genome shotgun (WGS) entry which is preliminary data.</text>
</comment>
<accession>U7QMK5</accession>
<dbReference type="InterPro" id="IPR000792">
    <property type="entry name" value="Tscrpt_reg_LuxR_C"/>
</dbReference>
<dbReference type="InterPro" id="IPR036388">
    <property type="entry name" value="WH-like_DNA-bd_sf"/>
</dbReference>
<dbReference type="Gene3D" id="1.10.10.10">
    <property type="entry name" value="Winged helix-like DNA-binding domain superfamily/Winged helix DNA-binding domain"/>
    <property type="match status" value="1"/>
</dbReference>
<dbReference type="InterPro" id="IPR016032">
    <property type="entry name" value="Sig_transdc_resp-reg_C-effctor"/>
</dbReference>
<proteinExistence type="predicted"/>
<evidence type="ECO:0000313" key="3">
    <source>
        <dbReference type="Proteomes" id="UP000017127"/>
    </source>
</evidence>
<dbReference type="OrthoDB" id="570944at2"/>
<evidence type="ECO:0000313" key="2">
    <source>
        <dbReference type="EMBL" id="ERT07631.1"/>
    </source>
</evidence>
<gene>
    <name evidence="2" type="ORF">M595_2352</name>
</gene>
<organism evidence="2 3">
    <name type="scientific">Lyngbya aestuarii BL J</name>
    <dbReference type="NCBI Taxonomy" id="1348334"/>
    <lineage>
        <taxon>Bacteria</taxon>
        <taxon>Bacillati</taxon>
        <taxon>Cyanobacteriota</taxon>
        <taxon>Cyanophyceae</taxon>
        <taxon>Oscillatoriophycideae</taxon>
        <taxon>Oscillatoriales</taxon>
        <taxon>Microcoleaceae</taxon>
        <taxon>Lyngbya</taxon>
    </lineage>
</organism>
<dbReference type="PRINTS" id="PR00038">
    <property type="entry name" value="HTHLUXR"/>
</dbReference>
<dbReference type="GO" id="GO:0003677">
    <property type="term" value="F:DNA binding"/>
    <property type="evidence" value="ECO:0007669"/>
    <property type="project" value="InterPro"/>
</dbReference>
<dbReference type="RefSeq" id="WP_023066111.1">
    <property type="nucleotide sequence ID" value="NZ_AUZM01000019.1"/>
</dbReference>
<dbReference type="EMBL" id="AUZM01000019">
    <property type="protein sequence ID" value="ERT07631.1"/>
    <property type="molecule type" value="Genomic_DNA"/>
</dbReference>
<feature type="domain" description="HTH luxR-type" evidence="1">
    <location>
        <begin position="9"/>
        <end position="48"/>
    </location>
</feature>
<reference evidence="2 3" key="1">
    <citation type="journal article" date="2013" name="Front. Microbiol.">
        <title>Comparative genomic analyses of the cyanobacterium, Lyngbya aestuarii BL J, a powerful hydrogen producer.</title>
        <authorList>
            <person name="Kothari A."/>
            <person name="Vaughn M."/>
            <person name="Garcia-Pichel F."/>
        </authorList>
    </citation>
    <scope>NUCLEOTIDE SEQUENCE [LARGE SCALE GENOMIC DNA]</scope>
    <source>
        <strain evidence="2 3">BL J</strain>
    </source>
</reference>
<dbReference type="SUPFAM" id="SSF46894">
    <property type="entry name" value="C-terminal effector domain of the bipartite response regulators"/>
    <property type="match status" value="1"/>
</dbReference>
<keyword evidence="3" id="KW-1185">Reference proteome</keyword>
<protein>
    <submittedName>
        <fullName evidence="2">Bacterial regulatory s, luxR family protein</fullName>
    </submittedName>
</protein>
<dbReference type="AlphaFoldDB" id="U7QMK5"/>